<dbReference type="InterPro" id="IPR050327">
    <property type="entry name" value="Proton-linked_MCT"/>
</dbReference>
<accession>A0ABM1DUW6</accession>
<feature type="transmembrane region" description="Helical" evidence="2">
    <location>
        <begin position="147"/>
        <end position="166"/>
    </location>
</feature>
<feature type="transmembrane region" description="Helical" evidence="2">
    <location>
        <begin position="291"/>
        <end position="310"/>
    </location>
</feature>
<protein>
    <submittedName>
        <fullName evidence="5">Monocarboxylate transporter 4-like</fullName>
    </submittedName>
</protein>
<dbReference type="CDD" id="cd17352">
    <property type="entry name" value="MFS_MCT_SLC16"/>
    <property type="match status" value="1"/>
</dbReference>
<evidence type="ECO:0000259" key="3">
    <source>
        <dbReference type="PROSITE" id="PS50850"/>
    </source>
</evidence>
<dbReference type="Gene3D" id="1.20.1250.20">
    <property type="entry name" value="MFS general substrate transporter like domains"/>
    <property type="match status" value="2"/>
</dbReference>
<keyword evidence="2" id="KW-0472">Membrane</keyword>
<feature type="transmembrane region" description="Helical" evidence="2">
    <location>
        <begin position="52"/>
        <end position="71"/>
    </location>
</feature>
<feature type="transmembrane region" description="Helical" evidence="2">
    <location>
        <begin position="410"/>
        <end position="434"/>
    </location>
</feature>
<feature type="transmembrane region" description="Helical" evidence="2">
    <location>
        <begin position="178"/>
        <end position="196"/>
    </location>
</feature>
<feature type="transmembrane region" description="Helical" evidence="2">
    <location>
        <begin position="347"/>
        <end position="368"/>
    </location>
</feature>
<feature type="domain" description="Major facilitator superfamily (MFS) profile" evidence="3">
    <location>
        <begin position="56"/>
        <end position="436"/>
    </location>
</feature>
<evidence type="ECO:0000256" key="2">
    <source>
        <dbReference type="SAM" id="Phobius"/>
    </source>
</evidence>
<reference evidence="5" key="1">
    <citation type="submission" date="2025-08" db="UniProtKB">
        <authorList>
            <consortium name="RefSeq"/>
        </authorList>
    </citation>
    <scope>IDENTIFICATION</scope>
</reference>
<dbReference type="GeneID" id="106806343"/>
<dbReference type="InterPro" id="IPR036259">
    <property type="entry name" value="MFS_trans_sf"/>
</dbReference>
<evidence type="ECO:0000256" key="1">
    <source>
        <dbReference type="ARBA" id="ARBA00004141"/>
    </source>
</evidence>
<feature type="transmembrane region" description="Helical" evidence="2">
    <location>
        <begin position="121"/>
        <end position="141"/>
    </location>
</feature>
<dbReference type="SUPFAM" id="SSF103473">
    <property type="entry name" value="MFS general substrate transporter"/>
    <property type="match status" value="1"/>
</dbReference>
<sequence>MADPAPASAESPRLNSYVSKEEAVAAEKEALAADDVVVATATRQQKDVDGGYAWIILLSIFMQLYCMMYSMNSFPVLFVELHDYFDVGRGAIAWIGSIQTATVFLIGPFSNLATQRFGVRWCMIVCGIIAALGQAISFFATDHFFLYLSYGVVTGIGLGGSHLPALYSVGLYFEKRRYVVTALAFAGGAVSVMIAGPLTNYLIANVGWRGTCLINAGFCLQIVIAGALQRPKHIKNVKNRVTLHKIFAMHLFKDPKMSLFTANTFLWSQGLMIVLILSIDYVVSMGVPRSQAAWLTTTMGICTFVVRLIIAFVGHVPTATTWMFNISSIAHGACGVLLLAWNNIVYYHIIIGIFGLSYGIKIAIVAMLTMDMFGLHNFLAVYSIQMCAIGFGSLLGIPLAAWAYDISNSYITGFVISGVLVLVAVILFFIVMYLEHKEHKKGKDTLENKEVECTTPALQEPSSEQAPSI</sequence>
<proteinExistence type="predicted"/>
<gene>
    <name evidence="5" type="primary">LOC106806343</name>
</gene>
<feature type="transmembrane region" description="Helical" evidence="2">
    <location>
        <begin position="208"/>
        <end position="228"/>
    </location>
</feature>
<dbReference type="PANTHER" id="PTHR11360">
    <property type="entry name" value="MONOCARBOXYLATE TRANSPORTER"/>
    <property type="match status" value="1"/>
</dbReference>
<name>A0ABM1DUW6_PRICU</name>
<feature type="transmembrane region" description="Helical" evidence="2">
    <location>
        <begin position="380"/>
        <end position="404"/>
    </location>
</feature>
<dbReference type="Proteomes" id="UP000695022">
    <property type="component" value="Unplaced"/>
</dbReference>
<feature type="transmembrane region" description="Helical" evidence="2">
    <location>
        <begin position="91"/>
        <end position="109"/>
    </location>
</feature>
<keyword evidence="2" id="KW-1133">Transmembrane helix</keyword>
<keyword evidence="4" id="KW-1185">Reference proteome</keyword>
<dbReference type="RefSeq" id="XP_014663737.1">
    <property type="nucleotide sequence ID" value="XM_014808251.1"/>
</dbReference>
<feature type="transmembrane region" description="Helical" evidence="2">
    <location>
        <begin position="322"/>
        <end position="341"/>
    </location>
</feature>
<evidence type="ECO:0000313" key="4">
    <source>
        <dbReference type="Proteomes" id="UP000695022"/>
    </source>
</evidence>
<dbReference type="Pfam" id="PF07690">
    <property type="entry name" value="MFS_1"/>
    <property type="match status" value="1"/>
</dbReference>
<feature type="transmembrane region" description="Helical" evidence="2">
    <location>
        <begin position="259"/>
        <end position="279"/>
    </location>
</feature>
<dbReference type="InterPro" id="IPR020846">
    <property type="entry name" value="MFS_dom"/>
</dbReference>
<dbReference type="PANTHER" id="PTHR11360:SF310">
    <property type="entry name" value="MONOCARBOXYLATE TRANSPORTER 9-LIKE"/>
    <property type="match status" value="1"/>
</dbReference>
<dbReference type="InterPro" id="IPR011701">
    <property type="entry name" value="MFS"/>
</dbReference>
<dbReference type="PROSITE" id="PS50850">
    <property type="entry name" value="MFS"/>
    <property type="match status" value="1"/>
</dbReference>
<keyword evidence="2" id="KW-0812">Transmembrane</keyword>
<evidence type="ECO:0000313" key="5">
    <source>
        <dbReference type="RefSeq" id="XP_014663737.1"/>
    </source>
</evidence>
<organism evidence="4 5">
    <name type="scientific">Priapulus caudatus</name>
    <name type="common">Priapulid worm</name>
    <dbReference type="NCBI Taxonomy" id="37621"/>
    <lineage>
        <taxon>Eukaryota</taxon>
        <taxon>Metazoa</taxon>
        <taxon>Ecdysozoa</taxon>
        <taxon>Scalidophora</taxon>
        <taxon>Priapulida</taxon>
        <taxon>Priapulimorpha</taxon>
        <taxon>Priapulimorphida</taxon>
        <taxon>Priapulidae</taxon>
        <taxon>Priapulus</taxon>
    </lineage>
</organism>
<comment type="subcellular location">
    <subcellularLocation>
        <location evidence="1">Membrane</location>
        <topology evidence="1">Multi-pass membrane protein</topology>
    </subcellularLocation>
</comment>